<dbReference type="EMBL" id="JAFIMR010000054">
    <property type="protein sequence ID" value="KAI1854378.1"/>
    <property type="molecule type" value="Genomic_DNA"/>
</dbReference>
<feature type="compositionally biased region" description="Polar residues" evidence="1">
    <location>
        <begin position="347"/>
        <end position="356"/>
    </location>
</feature>
<comment type="caution">
    <text evidence="2">The sequence shown here is derived from an EMBL/GenBank/DDBJ whole genome shotgun (WGS) entry which is preliminary data.</text>
</comment>
<evidence type="ECO:0000313" key="3">
    <source>
        <dbReference type="Proteomes" id="UP000829685"/>
    </source>
</evidence>
<organism evidence="2 3">
    <name type="scientific">Neoarthrinium moseri</name>
    <dbReference type="NCBI Taxonomy" id="1658444"/>
    <lineage>
        <taxon>Eukaryota</taxon>
        <taxon>Fungi</taxon>
        <taxon>Dikarya</taxon>
        <taxon>Ascomycota</taxon>
        <taxon>Pezizomycotina</taxon>
        <taxon>Sordariomycetes</taxon>
        <taxon>Xylariomycetidae</taxon>
        <taxon>Amphisphaeriales</taxon>
        <taxon>Apiosporaceae</taxon>
        <taxon>Neoarthrinium</taxon>
    </lineage>
</organism>
<protein>
    <submittedName>
        <fullName evidence="2">Uncharacterized protein</fullName>
    </submittedName>
</protein>
<accession>A0A9Q0AGQ2</accession>
<sequence>MGLSVSREIATAILNTDGGLLALIRDEDFVTECREIWRGTPKEVKTFIRNLAAPRLWTPATLSTKRIQLDKDVESRLKIWEEDPTTFFDRGALDDDFLSVCRYFKELDNPLPNDTLRRRALLVALHDVKVTTGCFDVATRLASAVGESKVSKSKFHRWAEWGGRYYGYVSHFENIGVVLALDTTITRTQYEHFIPATGDDRDLFLDIQRQRGLGEVANKCKRAADRIVKHASSLILAAIKRAETCPSNCHANESDIVHEKRQRKRKRRPIDDPTRRKISKQPVRREKQAIAGTSVWSIAGHDSSPVTRVKTPAAPTPSGEAASSVNRPVPDNARDSSAPNHLDPSVGSGQQTDPTLSFRQTHGQVIASFNETGPTSCSTGMVSGTPVTIGEEVHHVPDFTQLQEQECRNTFAAHSETPLYPSPLANLPPDNHYAQPEPEERDTQNGHMAHWSGIEANTAASGIDMLAKAATQAATSWQNLQPGIQRGQLRGYEPMRPDADQPNNIPMMALDYSRQSVGLDMTCEFSHACPEAVEFTASEFGTTRQDYGVDAIDWNNLMGDMGFVHTYDGPADLV</sequence>
<keyword evidence="3" id="KW-1185">Reference proteome</keyword>
<evidence type="ECO:0000313" key="2">
    <source>
        <dbReference type="EMBL" id="KAI1854378.1"/>
    </source>
</evidence>
<dbReference type="AlphaFoldDB" id="A0A9Q0AGQ2"/>
<evidence type="ECO:0000256" key="1">
    <source>
        <dbReference type="SAM" id="MobiDB-lite"/>
    </source>
</evidence>
<name>A0A9Q0AGQ2_9PEZI</name>
<gene>
    <name evidence="2" type="ORF">JX265_012547</name>
</gene>
<feature type="region of interest" description="Disordered" evidence="1">
    <location>
        <begin position="248"/>
        <end position="356"/>
    </location>
</feature>
<reference evidence="2" key="1">
    <citation type="submission" date="2021-03" db="EMBL/GenBank/DDBJ databases">
        <title>Revisited historic fungal species revealed as producer of novel bioactive compounds through whole genome sequencing and comparative genomics.</title>
        <authorList>
            <person name="Vignolle G.A."/>
            <person name="Hochenegger N."/>
            <person name="Mach R.L."/>
            <person name="Mach-Aigner A.R."/>
            <person name="Javad Rahimi M."/>
            <person name="Salim K.A."/>
            <person name="Chan C.M."/>
            <person name="Lim L.B.L."/>
            <person name="Cai F."/>
            <person name="Druzhinina I.S."/>
            <person name="U'Ren J.M."/>
            <person name="Derntl C."/>
        </authorList>
    </citation>
    <scope>NUCLEOTIDE SEQUENCE</scope>
    <source>
        <strain evidence="2">TUCIM 5799</strain>
    </source>
</reference>
<proteinExistence type="predicted"/>
<dbReference type="Proteomes" id="UP000829685">
    <property type="component" value="Unassembled WGS sequence"/>
</dbReference>